<protein>
    <submittedName>
        <fullName evidence="2">Uncharacterized protein</fullName>
    </submittedName>
</protein>
<gene>
    <name evidence="2" type="ORF">JYZ213_LOCUS40903</name>
</gene>
<sequence>MSVEDKTAQQDMEDQTAQGEEEHTTAQEREQNTTAQRRSAQVDIYPQYSTESLFIPIF</sequence>
<dbReference type="Proteomes" id="UP000663845">
    <property type="component" value="Unassembled WGS sequence"/>
</dbReference>
<accession>A0A815PWZ6</accession>
<reference evidence="2" key="1">
    <citation type="submission" date="2021-02" db="EMBL/GenBank/DDBJ databases">
        <authorList>
            <person name="Nowell W R."/>
        </authorList>
    </citation>
    <scope>NUCLEOTIDE SEQUENCE</scope>
</reference>
<feature type="non-terminal residue" evidence="2">
    <location>
        <position position="58"/>
    </location>
</feature>
<dbReference type="EMBL" id="CAJNOG010001567">
    <property type="protein sequence ID" value="CAF1454792.1"/>
    <property type="molecule type" value="Genomic_DNA"/>
</dbReference>
<name>A0A815PWZ6_9BILA</name>
<evidence type="ECO:0000313" key="2">
    <source>
        <dbReference type="EMBL" id="CAF1454792.1"/>
    </source>
</evidence>
<dbReference type="AlphaFoldDB" id="A0A815PWZ6"/>
<evidence type="ECO:0000256" key="1">
    <source>
        <dbReference type="SAM" id="MobiDB-lite"/>
    </source>
</evidence>
<organism evidence="2 3">
    <name type="scientific">Adineta steineri</name>
    <dbReference type="NCBI Taxonomy" id="433720"/>
    <lineage>
        <taxon>Eukaryota</taxon>
        <taxon>Metazoa</taxon>
        <taxon>Spiralia</taxon>
        <taxon>Gnathifera</taxon>
        <taxon>Rotifera</taxon>
        <taxon>Eurotatoria</taxon>
        <taxon>Bdelloidea</taxon>
        <taxon>Adinetida</taxon>
        <taxon>Adinetidae</taxon>
        <taxon>Adineta</taxon>
    </lineage>
</organism>
<feature type="compositionally biased region" description="Basic and acidic residues" evidence="1">
    <location>
        <begin position="20"/>
        <end position="31"/>
    </location>
</feature>
<comment type="caution">
    <text evidence="2">The sequence shown here is derived from an EMBL/GenBank/DDBJ whole genome shotgun (WGS) entry which is preliminary data.</text>
</comment>
<proteinExistence type="predicted"/>
<feature type="region of interest" description="Disordered" evidence="1">
    <location>
        <begin position="1"/>
        <end position="44"/>
    </location>
</feature>
<evidence type="ECO:0000313" key="3">
    <source>
        <dbReference type="Proteomes" id="UP000663845"/>
    </source>
</evidence>